<dbReference type="AlphaFoldDB" id="A0A537JKH8"/>
<dbReference type="PANTHER" id="PTHR33361">
    <property type="entry name" value="GLR0591 PROTEIN"/>
    <property type="match status" value="1"/>
</dbReference>
<dbReference type="Proteomes" id="UP000320048">
    <property type="component" value="Unassembled WGS sequence"/>
</dbReference>
<dbReference type="EMBL" id="VBAO01000049">
    <property type="protein sequence ID" value="TMI84055.1"/>
    <property type="molecule type" value="Genomic_DNA"/>
</dbReference>
<name>A0A537JKH8_9BACT</name>
<accession>A0A537JKH8</accession>
<protein>
    <submittedName>
        <fullName evidence="1">DUF885 domain-containing protein</fullName>
    </submittedName>
</protein>
<evidence type="ECO:0000313" key="2">
    <source>
        <dbReference type="Proteomes" id="UP000320048"/>
    </source>
</evidence>
<dbReference type="InterPro" id="IPR010281">
    <property type="entry name" value="DUF885"/>
</dbReference>
<gene>
    <name evidence="1" type="ORF">E6H04_01905</name>
</gene>
<comment type="caution">
    <text evidence="1">The sequence shown here is derived from an EMBL/GenBank/DDBJ whole genome shotgun (WGS) entry which is preliminary data.</text>
</comment>
<proteinExistence type="predicted"/>
<dbReference type="Pfam" id="PF05960">
    <property type="entry name" value="DUF885"/>
    <property type="match status" value="1"/>
</dbReference>
<dbReference type="PANTHER" id="PTHR33361:SF2">
    <property type="entry name" value="DUF885 DOMAIN-CONTAINING PROTEIN"/>
    <property type="match status" value="1"/>
</dbReference>
<evidence type="ECO:0000313" key="1">
    <source>
        <dbReference type="EMBL" id="TMI84055.1"/>
    </source>
</evidence>
<sequence>MAAVAPAPLLDEFLAAYYRRHPVGATFIGVHDYDDRLPDYSARGVDEALAGMDSLRGRLRALPPEPPASSEALDRTLADGCLEIERWELASEHFHRGNPCVYTGEAVFGVIALLLRDFAPPSQRGEAAVARMRAIPRLLAQGTANVRRAPRAWVERAIRECAGARALFERGIAIAARDGAIRDPQLSTAAVAAAAAFAEFRAYLERDLAPYAHDRYACGGEAFDQLVRRGHLLAVDAAAIRGAAQEQLAVCETALDSRAGEFEARSWRDALARLADRHPTVEQYYGRYSEVWDAARAAAETRGLVTWPDYPVRFVPQPEWVRAAAPSLYFLPYRSPAPYDRLPIVEYLVPPIDGAMAPDEQTRRLRATNDSVIKLNHVIHHGGLGHQVQNWHAQRAASRIGRIAAVDGAARITLLCGGTMAEGWACYATDLMDEIGFLTPLERYAQIHARLRMAARALIDIDLHHGVCSLDDAAAFYERRAGLSAEAARAEAVKNSMFPGTAMMYMVGTNLIHELRRDLSRSPAFDLRGFHDRFLSFGSVPVAWACAAMREEYADRSGR</sequence>
<organism evidence="1 2">
    <name type="scientific">Candidatus Segetimicrobium genomatis</name>
    <dbReference type="NCBI Taxonomy" id="2569760"/>
    <lineage>
        <taxon>Bacteria</taxon>
        <taxon>Bacillati</taxon>
        <taxon>Candidatus Sysuimicrobiota</taxon>
        <taxon>Candidatus Sysuimicrobiia</taxon>
        <taxon>Candidatus Sysuimicrobiales</taxon>
        <taxon>Candidatus Segetimicrobiaceae</taxon>
        <taxon>Candidatus Segetimicrobium</taxon>
    </lineage>
</organism>
<reference evidence="1 2" key="1">
    <citation type="journal article" date="2019" name="Nat. Microbiol.">
        <title>Mediterranean grassland soil C-N compound turnover is dependent on rainfall and depth, and is mediated by genomically divergent microorganisms.</title>
        <authorList>
            <person name="Diamond S."/>
            <person name="Andeer P.F."/>
            <person name="Li Z."/>
            <person name="Crits-Christoph A."/>
            <person name="Burstein D."/>
            <person name="Anantharaman K."/>
            <person name="Lane K.R."/>
            <person name="Thomas B.C."/>
            <person name="Pan C."/>
            <person name="Northen T.R."/>
            <person name="Banfield J.F."/>
        </authorList>
    </citation>
    <scope>NUCLEOTIDE SEQUENCE [LARGE SCALE GENOMIC DNA]</scope>
    <source>
        <strain evidence="1">NP_7</strain>
    </source>
</reference>